<evidence type="ECO:0000313" key="5">
    <source>
        <dbReference type="EMBL" id="TYB31010.1"/>
    </source>
</evidence>
<evidence type="ECO:0000256" key="3">
    <source>
        <dbReference type="ARBA" id="ARBA00023125"/>
    </source>
</evidence>
<dbReference type="PANTHER" id="PTHR11361">
    <property type="entry name" value="DNA MISMATCH REPAIR PROTEIN MUTS FAMILY MEMBER"/>
    <property type="match status" value="1"/>
</dbReference>
<evidence type="ECO:0000256" key="1">
    <source>
        <dbReference type="ARBA" id="ARBA00022741"/>
    </source>
</evidence>
<sequence>MKIDRQTLKDLEIFENFNGVSIFDIANLTLTPGGEKQLRKFFSSPKNTKKEIVETQELFKYIMNNSWRITLHKNQIYFIQNYLQSKIQPIKNKNNLLILLKGTLYRFNHRDSGLFSHYEYIKEGIYFLKDFLDFLYDIYESIEDNAPKLIRNIATKIYNFLKIDAIAKLYNKKYKKLSFIEIFKYDHIFRHKLVHEIHDMIRLFFKLDALISISKFIQNYNLTFPTFVESEKPYFEAQDLYHIFLSSPVKNSFKFTQDTNFLFLTGPNMSGKTTFLKSCGLCLYFAHLGIGVPAKSLKLTSFDEIISDINTQDNIQMGYSYFYNEVKRVKYISKKISGSNRVFVLLDELFRGTNVHDAFEGTKRVIGGFTNWTNSLFILSSHLVELEKNIKNFPGICFKHFDSKVKKNTPSFTYILKEGVSRKRIGLLILENENIFKILNKDQLSPNK</sequence>
<keyword evidence="2" id="KW-0067">ATP-binding</keyword>
<dbReference type="AlphaFoldDB" id="A0A5D0MHV4"/>
<dbReference type="SMART" id="SM00534">
    <property type="entry name" value="MUTSac"/>
    <property type="match status" value="1"/>
</dbReference>
<keyword evidence="3" id="KW-0238">DNA-binding</keyword>
<dbReference type="GO" id="GO:0005524">
    <property type="term" value="F:ATP binding"/>
    <property type="evidence" value="ECO:0007669"/>
    <property type="project" value="UniProtKB-KW"/>
</dbReference>
<protein>
    <recommendedName>
        <fullName evidence="4">DNA mismatch repair proteins mutS family domain-containing protein</fullName>
    </recommendedName>
</protein>
<dbReference type="Gene3D" id="1.10.1420.10">
    <property type="match status" value="1"/>
</dbReference>
<evidence type="ECO:0000256" key="2">
    <source>
        <dbReference type="ARBA" id="ARBA00022840"/>
    </source>
</evidence>
<dbReference type="SUPFAM" id="SSF48334">
    <property type="entry name" value="DNA repair protein MutS, domain III"/>
    <property type="match status" value="1"/>
</dbReference>
<dbReference type="PANTHER" id="PTHR11361:SF34">
    <property type="entry name" value="DNA MISMATCH REPAIR PROTEIN MSH1, MITOCHONDRIAL"/>
    <property type="match status" value="1"/>
</dbReference>
<name>A0A5D0MHV4_9BACT</name>
<proteinExistence type="predicted"/>
<gene>
    <name evidence="5" type="ORF">FXF47_06185</name>
</gene>
<keyword evidence="1" id="KW-0547">Nucleotide-binding</keyword>
<dbReference type="InterPro" id="IPR036187">
    <property type="entry name" value="DNA_mismatch_repair_MutS_sf"/>
</dbReference>
<dbReference type="Proteomes" id="UP000324143">
    <property type="component" value="Unassembled WGS sequence"/>
</dbReference>
<dbReference type="SUPFAM" id="SSF52540">
    <property type="entry name" value="P-loop containing nucleoside triphosphate hydrolases"/>
    <property type="match status" value="1"/>
</dbReference>
<dbReference type="InterPro" id="IPR045076">
    <property type="entry name" value="MutS"/>
</dbReference>
<reference evidence="5" key="1">
    <citation type="submission" date="2019-08" db="EMBL/GenBank/DDBJ databases">
        <title>Genomic characterization of a novel candidate phylum (ARYD3) from a high temperature, high salinity tertiary oil reservoir in north central Oklahoma, USA.</title>
        <authorList>
            <person name="Youssef N.H."/>
            <person name="Yadav A."/>
            <person name="Elshahed M.S."/>
        </authorList>
    </citation>
    <scope>NUCLEOTIDE SEQUENCE [LARGE SCALE GENOMIC DNA]</scope>
    <source>
        <strain evidence="5">ARYD3</strain>
    </source>
</reference>
<organism evidence="5 6">
    <name type="scientific">Candidatus Mcinerneyibacterium aminivorans</name>
    <dbReference type="NCBI Taxonomy" id="2703815"/>
    <lineage>
        <taxon>Bacteria</taxon>
        <taxon>Candidatus Macinerneyibacteriota</taxon>
        <taxon>Candidatus Mcinerneyibacteria</taxon>
        <taxon>Candidatus Mcinerneyibacteriales</taxon>
        <taxon>Candidatus Mcinerneyibacteriaceae</taxon>
        <taxon>Candidatus Mcinerneyibacterium</taxon>
    </lineage>
</organism>
<feature type="domain" description="DNA mismatch repair proteins mutS family" evidence="4">
    <location>
        <begin position="259"/>
        <end position="440"/>
    </location>
</feature>
<dbReference type="GO" id="GO:0030983">
    <property type="term" value="F:mismatched DNA binding"/>
    <property type="evidence" value="ECO:0007669"/>
    <property type="project" value="InterPro"/>
</dbReference>
<dbReference type="Pfam" id="PF00488">
    <property type="entry name" value="MutS_V"/>
    <property type="match status" value="1"/>
</dbReference>
<evidence type="ECO:0000313" key="6">
    <source>
        <dbReference type="Proteomes" id="UP000324143"/>
    </source>
</evidence>
<dbReference type="GO" id="GO:0140664">
    <property type="term" value="F:ATP-dependent DNA damage sensor activity"/>
    <property type="evidence" value="ECO:0007669"/>
    <property type="project" value="InterPro"/>
</dbReference>
<keyword evidence="6" id="KW-1185">Reference proteome</keyword>
<accession>A0A5D0MHV4</accession>
<dbReference type="Gene3D" id="3.40.50.300">
    <property type="entry name" value="P-loop containing nucleotide triphosphate hydrolases"/>
    <property type="match status" value="1"/>
</dbReference>
<dbReference type="InterPro" id="IPR027417">
    <property type="entry name" value="P-loop_NTPase"/>
</dbReference>
<dbReference type="EMBL" id="VSIX01000058">
    <property type="protein sequence ID" value="TYB31010.1"/>
    <property type="molecule type" value="Genomic_DNA"/>
</dbReference>
<dbReference type="GO" id="GO:0006298">
    <property type="term" value="P:mismatch repair"/>
    <property type="evidence" value="ECO:0007669"/>
    <property type="project" value="InterPro"/>
</dbReference>
<dbReference type="InterPro" id="IPR000432">
    <property type="entry name" value="DNA_mismatch_repair_MutS_C"/>
</dbReference>
<evidence type="ECO:0000259" key="4">
    <source>
        <dbReference type="SMART" id="SM00534"/>
    </source>
</evidence>
<comment type="caution">
    <text evidence="5">The sequence shown here is derived from an EMBL/GenBank/DDBJ whole genome shotgun (WGS) entry which is preliminary data.</text>
</comment>